<organism evidence="2 3">
    <name type="scientific">Nonlabens ulvanivorans</name>
    <name type="common">Persicivirga ulvanivorans</name>
    <dbReference type="NCBI Taxonomy" id="906888"/>
    <lineage>
        <taxon>Bacteria</taxon>
        <taxon>Pseudomonadati</taxon>
        <taxon>Bacteroidota</taxon>
        <taxon>Flavobacteriia</taxon>
        <taxon>Flavobacteriales</taxon>
        <taxon>Flavobacteriaceae</taxon>
        <taxon>Nonlabens</taxon>
    </lineage>
</organism>
<dbReference type="InterPro" id="IPR010982">
    <property type="entry name" value="Lambda_DNA-bd_dom_sf"/>
</dbReference>
<dbReference type="AlphaFoldDB" id="A0A090WCB6"/>
<protein>
    <recommendedName>
        <fullName evidence="1">HTH cro/C1-type domain-containing protein</fullName>
    </recommendedName>
</protein>
<evidence type="ECO:0000259" key="1">
    <source>
        <dbReference type="PROSITE" id="PS50943"/>
    </source>
</evidence>
<dbReference type="Proteomes" id="UP000029647">
    <property type="component" value="Unassembled WGS sequence"/>
</dbReference>
<evidence type="ECO:0000313" key="2">
    <source>
        <dbReference type="EMBL" id="GAL74650.1"/>
    </source>
</evidence>
<name>A0A090WCB6_NONUL</name>
<feature type="domain" description="HTH cro/C1-type" evidence="1">
    <location>
        <begin position="23"/>
        <end position="47"/>
    </location>
</feature>
<gene>
    <name evidence="2" type="ORF">JCM19275_3505</name>
</gene>
<reference evidence="2 3" key="1">
    <citation type="journal article" date="2014" name="Genome Announc.">
        <title>Draft Genome Sequences of Marine Flavobacterium Nonlabens Strains NR17, NR24, NR27, NR32, NR33, and Ara13.</title>
        <authorList>
            <person name="Nakanishi M."/>
            <person name="Meirelles P."/>
            <person name="Suzuki R."/>
            <person name="Takatani N."/>
            <person name="Mino S."/>
            <person name="Suda W."/>
            <person name="Oshima K."/>
            <person name="Hattori M."/>
            <person name="Ohkuma M."/>
            <person name="Hosokawa M."/>
            <person name="Miyashita K."/>
            <person name="Thompson F.L."/>
            <person name="Niwa A."/>
            <person name="Sawabe T."/>
            <person name="Sawabe T."/>
        </authorList>
    </citation>
    <scope>NUCLEOTIDE SEQUENCE [LARGE SCALE GENOMIC DNA]</scope>
    <source>
        <strain evidence="3">JCM19275</strain>
    </source>
</reference>
<comment type="caution">
    <text evidence="2">The sequence shown here is derived from an EMBL/GenBank/DDBJ whole genome shotgun (WGS) entry which is preliminary data.</text>
</comment>
<evidence type="ECO:0000313" key="3">
    <source>
        <dbReference type="Proteomes" id="UP000029647"/>
    </source>
</evidence>
<proteinExistence type="predicted"/>
<dbReference type="EMBL" id="BBNT01000002">
    <property type="protein sequence ID" value="GAL74650.1"/>
    <property type="molecule type" value="Genomic_DNA"/>
</dbReference>
<dbReference type="SUPFAM" id="SSF47413">
    <property type="entry name" value="lambda repressor-like DNA-binding domains"/>
    <property type="match status" value="1"/>
</dbReference>
<sequence length="67" mass="7764">MPKKKTILLPKAEKILSQLGENIRLARLRRKLSAEQVAERANIGRSTFGKLKKVKDLYLWVIICKPY</sequence>
<dbReference type="PROSITE" id="PS50943">
    <property type="entry name" value="HTH_CROC1"/>
    <property type="match status" value="1"/>
</dbReference>
<dbReference type="GO" id="GO:0003677">
    <property type="term" value="F:DNA binding"/>
    <property type="evidence" value="ECO:0007669"/>
    <property type="project" value="InterPro"/>
</dbReference>
<dbReference type="CDD" id="cd00093">
    <property type="entry name" value="HTH_XRE"/>
    <property type="match status" value="1"/>
</dbReference>
<dbReference type="Gene3D" id="1.10.260.40">
    <property type="entry name" value="lambda repressor-like DNA-binding domains"/>
    <property type="match status" value="1"/>
</dbReference>
<accession>A0A090WCB6</accession>
<dbReference type="InterPro" id="IPR001387">
    <property type="entry name" value="Cro/C1-type_HTH"/>
</dbReference>